<proteinExistence type="predicted"/>
<protein>
    <submittedName>
        <fullName evidence="1">Uncharacterized protein</fullName>
    </submittedName>
</protein>
<sequence>MSTDTDRDNGRFEEKVPDNDILLVFERVSWQFHGPLENALTNLVAE</sequence>
<dbReference type="Proteomes" id="UP001202674">
    <property type="component" value="Unassembled WGS sequence"/>
</dbReference>
<gene>
    <name evidence="1" type="ORF">AArcSt11_15040</name>
</gene>
<dbReference type="RefSeq" id="WP_250598287.1">
    <property type="nucleotide sequence ID" value="NZ_JAKRVY010000011.1"/>
</dbReference>
<name>A0AAE3FTQ5_9EURY</name>
<dbReference type="AlphaFoldDB" id="A0AAE3FTQ5"/>
<organism evidence="1 2">
    <name type="scientific">Natranaeroarchaeum aerophilus</name>
    <dbReference type="NCBI Taxonomy" id="2917711"/>
    <lineage>
        <taxon>Archaea</taxon>
        <taxon>Methanobacteriati</taxon>
        <taxon>Methanobacteriota</taxon>
        <taxon>Stenosarchaea group</taxon>
        <taxon>Halobacteria</taxon>
        <taxon>Halobacteriales</taxon>
        <taxon>Natronoarchaeaceae</taxon>
        <taxon>Natranaeroarchaeum</taxon>
    </lineage>
</organism>
<evidence type="ECO:0000313" key="2">
    <source>
        <dbReference type="Proteomes" id="UP001202674"/>
    </source>
</evidence>
<reference evidence="1 2" key="1">
    <citation type="journal article" date="2022" name="Syst. Appl. Microbiol.">
        <title>Natronocalculus amylovorans gen. nov., sp. nov., and Natranaeroarchaeum aerophilus sp. nov., dominant culturable amylolytic natronoarchaea from hypersaline soda lakes in southwestern Siberia.</title>
        <authorList>
            <person name="Sorokin D.Y."/>
            <person name="Elcheninov A.G."/>
            <person name="Khizhniak T.V."/>
            <person name="Koenen M."/>
            <person name="Bale N.J."/>
            <person name="Damste J.S.S."/>
            <person name="Kublanov I.V."/>
        </authorList>
    </citation>
    <scope>NUCLEOTIDE SEQUENCE [LARGE SCALE GENOMIC DNA]</scope>
    <source>
        <strain evidence="1 2">AArc-St1-1</strain>
    </source>
</reference>
<accession>A0AAE3FTQ5</accession>
<comment type="caution">
    <text evidence="1">The sequence shown here is derived from an EMBL/GenBank/DDBJ whole genome shotgun (WGS) entry which is preliminary data.</text>
</comment>
<evidence type="ECO:0000313" key="1">
    <source>
        <dbReference type="EMBL" id="MCL9814971.1"/>
    </source>
</evidence>
<dbReference type="EMBL" id="JAKRVY010000011">
    <property type="protein sequence ID" value="MCL9814971.1"/>
    <property type="molecule type" value="Genomic_DNA"/>
</dbReference>
<keyword evidence="2" id="KW-1185">Reference proteome</keyword>